<dbReference type="FunFam" id="1.10.8.270:FF:000004">
    <property type="entry name" value="TBC1 domain family, member 22B"/>
    <property type="match status" value="1"/>
</dbReference>
<dbReference type="PANTHER" id="PTHR22957">
    <property type="entry name" value="TBC1 DOMAIN FAMILY MEMBER GTPASE-ACTIVATING PROTEIN"/>
    <property type="match status" value="1"/>
</dbReference>
<keyword evidence="5" id="KW-1185">Reference proteome</keyword>
<organism evidence="4">
    <name type="scientific">Absidia glauca</name>
    <name type="common">Pin mould</name>
    <dbReference type="NCBI Taxonomy" id="4829"/>
    <lineage>
        <taxon>Eukaryota</taxon>
        <taxon>Fungi</taxon>
        <taxon>Fungi incertae sedis</taxon>
        <taxon>Mucoromycota</taxon>
        <taxon>Mucoromycotina</taxon>
        <taxon>Mucoromycetes</taxon>
        <taxon>Mucorales</taxon>
        <taxon>Cunninghamellaceae</taxon>
        <taxon>Absidia</taxon>
    </lineage>
</organism>
<dbReference type="PROSITE" id="PS50086">
    <property type="entry name" value="TBC_RABGAP"/>
    <property type="match status" value="1"/>
</dbReference>
<dbReference type="InterPro" id="IPR035969">
    <property type="entry name" value="Rab-GAP_TBC_sf"/>
</dbReference>
<feature type="region of interest" description="Disordered" evidence="2">
    <location>
        <begin position="69"/>
        <end position="182"/>
    </location>
</feature>
<evidence type="ECO:0000259" key="3">
    <source>
        <dbReference type="PROSITE" id="PS50086"/>
    </source>
</evidence>
<accession>A0A168RWL0</accession>
<dbReference type="PANTHER" id="PTHR22957:SF26">
    <property type="entry name" value="LD44506P"/>
    <property type="match status" value="1"/>
</dbReference>
<protein>
    <recommendedName>
        <fullName evidence="3">Rab-GAP TBC domain-containing protein</fullName>
    </recommendedName>
</protein>
<feature type="compositionally biased region" description="Low complexity" evidence="2">
    <location>
        <begin position="168"/>
        <end position="181"/>
    </location>
</feature>
<dbReference type="STRING" id="4829.A0A168RWL0"/>
<dbReference type="EMBL" id="LT554760">
    <property type="protein sequence ID" value="SAM07495.1"/>
    <property type="molecule type" value="Genomic_DNA"/>
</dbReference>
<feature type="compositionally biased region" description="Acidic residues" evidence="2">
    <location>
        <begin position="148"/>
        <end position="158"/>
    </location>
</feature>
<proteinExistence type="predicted"/>
<feature type="domain" description="Rab-GAP TBC" evidence="3">
    <location>
        <begin position="280"/>
        <end position="436"/>
    </location>
</feature>
<feature type="compositionally biased region" description="Polar residues" evidence="2">
    <location>
        <begin position="99"/>
        <end position="115"/>
    </location>
</feature>
<dbReference type="GO" id="GO:0005096">
    <property type="term" value="F:GTPase activator activity"/>
    <property type="evidence" value="ECO:0007669"/>
    <property type="project" value="UniProtKB-KW"/>
</dbReference>
<name>A0A168RWL0_ABSGL</name>
<dbReference type="InParanoid" id="A0A168RWL0"/>
<gene>
    <name evidence="4" type="primary">ABSGL_13138.1 scaffold 13659</name>
</gene>
<keyword evidence="1" id="KW-0343">GTPase activation</keyword>
<dbReference type="AlphaFoldDB" id="A0A168RWL0"/>
<evidence type="ECO:0000313" key="4">
    <source>
        <dbReference type="EMBL" id="SAM07495.1"/>
    </source>
</evidence>
<dbReference type="Pfam" id="PF00566">
    <property type="entry name" value="RabGAP-TBC"/>
    <property type="match status" value="1"/>
</dbReference>
<evidence type="ECO:0000313" key="5">
    <source>
        <dbReference type="Proteomes" id="UP000078561"/>
    </source>
</evidence>
<feature type="compositionally biased region" description="Basic residues" evidence="2">
    <location>
        <begin position="126"/>
        <end position="141"/>
    </location>
</feature>
<dbReference type="GO" id="GO:0005794">
    <property type="term" value="C:Golgi apparatus"/>
    <property type="evidence" value="ECO:0007669"/>
    <property type="project" value="TreeGrafter"/>
</dbReference>
<sequence>MDDNTTGTIRKSFWRRNGIKLPGSVRIVPSSGPSVHGEGGGIAIEPHLDSEVLDARYSYMSLVIKNRPTASLSHDSPSTPPLPITEPTTGKSPALPSVAISNSNHQHTKSIDSLASSSSPPPPPSHLRKKSTTATTPHKKTFNAFLEDTNEEWNDSIEDNGPRDDTTDGTYTTTTTTTHTTSSLVPELEEDRIITKLTLTDRPPSPQKPTTTTAPLIPSDVNGVIGNVMDLLKDPTFILRQVKPDENAQDYLRIKKMKDILCSPNVDLGKQIAKEGRQVTKPPSFRLITWQLLLGYLPCNSDRRVETLARKRKEYLDSVKATYARGTDGLDQTLWHQIHIDILRTNPGVVLYQSSLTQECLERILYQWAIRHPASGYVQGINDLVTPIFEVFLSAYIDAKPEAYDMTKLNQDVLDVVEADSFWCLSKLLDGIQVQP</sequence>
<evidence type="ECO:0000256" key="1">
    <source>
        <dbReference type="ARBA" id="ARBA00022468"/>
    </source>
</evidence>
<dbReference type="OrthoDB" id="26371at2759"/>
<dbReference type="Proteomes" id="UP000078561">
    <property type="component" value="Unassembled WGS sequence"/>
</dbReference>
<evidence type="ECO:0000256" key="2">
    <source>
        <dbReference type="SAM" id="MobiDB-lite"/>
    </source>
</evidence>
<reference evidence="4" key="1">
    <citation type="submission" date="2016-04" db="EMBL/GenBank/DDBJ databases">
        <authorList>
            <person name="Evans L.H."/>
            <person name="Alamgir A."/>
            <person name="Owens N."/>
            <person name="Weber N.D."/>
            <person name="Virtaneva K."/>
            <person name="Barbian K."/>
            <person name="Babar A."/>
            <person name="Rosenke K."/>
        </authorList>
    </citation>
    <scope>NUCLEOTIDE SEQUENCE [LARGE SCALE GENOMIC DNA]</scope>
    <source>
        <strain evidence="4">CBS 101.48</strain>
    </source>
</reference>
<dbReference type="SUPFAM" id="SSF47923">
    <property type="entry name" value="Ypt/Rab-GAP domain of gyp1p"/>
    <property type="match status" value="1"/>
</dbReference>
<dbReference type="Gene3D" id="1.10.8.270">
    <property type="entry name" value="putative rabgap domain of human tbc1 domain family member 14 like domains"/>
    <property type="match status" value="1"/>
</dbReference>
<dbReference type="InterPro" id="IPR000195">
    <property type="entry name" value="Rab-GAP-TBC_dom"/>
</dbReference>